<protein>
    <submittedName>
        <fullName evidence="1">Uncharacterized protein</fullName>
    </submittedName>
</protein>
<proteinExistence type="predicted"/>
<gene>
    <name evidence="1" type="ORF">BU16DRAFT_566099</name>
</gene>
<dbReference type="AlphaFoldDB" id="A0A6A6QFK6"/>
<dbReference type="Proteomes" id="UP000799750">
    <property type="component" value="Unassembled WGS sequence"/>
</dbReference>
<evidence type="ECO:0000313" key="2">
    <source>
        <dbReference type="Proteomes" id="UP000799750"/>
    </source>
</evidence>
<reference evidence="1" key="1">
    <citation type="journal article" date="2020" name="Stud. Mycol.">
        <title>101 Dothideomycetes genomes: a test case for predicting lifestyles and emergence of pathogens.</title>
        <authorList>
            <person name="Haridas S."/>
            <person name="Albert R."/>
            <person name="Binder M."/>
            <person name="Bloem J."/>
            <person name="Labutti K."/>
            <person name="Salamov A."/>
            <person name="Andreopoulos B."/>
            <person name="Baker S."/>
            <person name="Barry K."/>
            <person name="Bills G."/>
            <person name="Bluhm B."/>
            <person name="Cannon C."/>
            <person name="Castanera R."/>
            <person name="Culley D."/>
            <person name="Daum C."/>
            <person name="Ezra D."/>
            <person name="Gonzalez J."/>
            <person name="Henrissat B."/>
            <person name="Kuo A."/>
            <person name="Liang C."/>
            <person name="Lipzen A."/>
            <person name="Lutzoni F."/>
            <person name="Magnuson J."/>
            <person name="Mondo S."/>
            <person name="Nolan M."/>
            <person name="Ohm R."/>
            <person name="Pangilinan J."/>
            <person name="Park H.-J."/>
            <person name="Ramirez L."/>
            <person name="Alfaro M."/>
            <person name="Sun H."/>
            <person name="Tritt A."/>
            <person name="Yoshinaga Y."/>
            <person name="Zwiers L.-H."/>
            <person name="Turgeon B."/>
            <person name="Goodwin S."/>
            <person name="Spatafora J."/>
            <person name="Crous P."/>
            <person name="Grigoriev I."/>
        </authorList>
    </citation>
    <scope>NUCLEOTIDE SEQUENCE</scope>
    <source>
        <strain evidence="1">CBS 269.34</strain>
    </source>
</reference>
<dbReference type="EMBL" id="MU004196">
    <property type="protein sequence ID" value="KAF2491185.1"/>
    <property type="molecule type" value="Genomic_DNA"/>
</dbReference>
<keyword evidence="2" id="KW-1185">Reference proteome</keyword>
<name>A0A6A6QFK6_9PEZI</name>
<accession>A0A6A6QFK6</accession>
<sequence>MATDRETWAVVDRVEAGTILDRPDLERFLDSVYAKTIRTVKVAFEPLFEDDGTSILDIFRRLKSVSARRVEATVHMFEAQDKFLTVYLPYSADYVEDVAREMGPNLASLRLTLVREVPDGYRYEAWAEYERRDAGWMQIRNLDGSPWHMVGMGPERAAVDLLR</sequence>
<evidence type="ECO:0000313" key="1">
    <source>
        <dbReference type="EMBL" id="KAF2491185.1"/>
    </source>
</evidence>
<organism evidence="1 2">
    <name type="scientific">Lophium mytilinum</name>
    <dbReference type="NCBI Taxonomy" id="390894"/>
    <lineage>
        <taxon>Eukaryota</taxon>
        <taxon>Fungi</taxon>
        <taxon>Dikarya</taxon>
        <taxon>Ascomycota</taxon>
        <taxon>Pezizomycotina</taxon>
        <taxon>Dothideomycetes</taxon>
        <taxon>Pleosporomycetidae</taxon>
        <taxon>Mytilinidiales</taxon>
        <taxon>Mytilinidiaceae</taxon>
        <taxon>Lophium</taxon>
    </lineage>
</organism>